<dbReference type="InterPro" id="IPR050441">
    <property type="entry name" value="RBM"/>
</dbReference>
<reference evidence="4" key="2">
    <citation type="submission" date="2017-05" db="UniProtKB">
        <authorList>
            <consortium name="EnsemblMetazoa"/>
        </authorList>
    </citation>
    <scope>IDENTIFICATION</scope>
</reference>
<dbReference type="CDD" id="cd12363">
    <property type="entry name" value="RRM_TRA2"/>
    <property type="match status" value="1"/>
</dbReference>
<reference evidence="5" key="1">
    <citation type="journal article" date="2010" name="Nature">
        <title>The Amphimedon queenslandica genome and the evolution of animal complexity.</title>
        <authorList>
            <person name="Srivastava M."/>
            <person name="Simakov O."/>
            <person name="Chapman J."/>
            <person name="Fahey B."/>
            <person name="Gauthier M.E."/>
            <person name="Mitros T."/>
            <person name="Richards G.S."/>
            <person name="Conaco C."/>
            <person name="Dacre M."/>
            <person name="Hellsten U."/>
            <person name="Larroux C."/>
            <person name="Putnam N.H."/>
            <person name="Stanke M."/>
            <person name="Adamska M."/>
            <person name="Darling A."/>
            <person name="Degnan S.M."/>
            <person name="Oakley T.H."/>
            <person name="Plachetzki D.C."/>
            <person name="Zhai Y."/>
            <person name="Adamski M."/>
            <person name="Calcino A."/>
            <person name="Cummins S.F."/>
            <person name="Goodstein D.M."/>
            <person name="Harris C."/>
            <person name="Jackson D.J."/>
            <person name="Leys S.P."/>
            <person name="Shu S."/>
            <person name="Woodcroft B.J."/>
            <person name="Vervoort M."/>
            <person name="Kosik K.S."/>
            <person name="Manning G."/>
            <person name="Degnan B.M."/>
            <person name="Rokhsar D.S."/>
        </authorList>
    </citation>
    <scope>NUCLEOTIDE SEQUENCE [LARGE SCALE GENOMIC DNA]</scope>
</reference>
<dbReference type="eggNOG" id="KOG0118">
    <property type="taxonomic scope" value="Eukaryota"/>
</dbReference>
<gene>
    <name evidence="4" type="primary">100636358</name>
</gene>
<name>A0A1X7VLX6_AMPQE</name>
<feature type="region of interest" description="Disordered" evidence="2">
    <location>
        <begin position="1"/>
        <end position="109"/>
    </location>
</feature>
<organism evidence="4">
    <name type="scientific">Amphimedon queenslandica</name>
    <name type="common">Sponge</name>
    <dbReference type="NCBI Taxonomy" id="400682"/>
    <lineage>
        <taxon>Eukaryota</taxon>
        <taxon>Metazoa</taxon>
        <taxon>Porifera</taxon>
        <taxon>Demospongiae</taxon>
        <taxon>Heteroscleromorpha</taxon>
        <taxon>Haplosclerida</taxon>
        <taxon>Niphatidae</taxon>
        <taxon>Amphimedon</taxon>
    </lineage>
</organism>
<feature type="compositionally biased region" description="Basic residues" evidence="2">
    <location>
        <begin position="55"/>
        <end position="87"/>
    </location>
</feature>
<protein>
    <recommendedName>
        <fullName evidence="3">RRM domain-containing protein</fullName>
    </recommendedName>
</protein>
<feature type="region of interest" description="Disordered" evidence="2">
    <location>
        <begin position="190"/>
        <end position="232"/>
    </location>
</feature>
<dbReference type="EnsemblMetazoa" id="XM_020008554.1">
    <property type="protein sequence ID" value="XP_019864113.1"/>
    <property type="gene ID" value="LOC100636358"/>
</dbReference>
<dbReference type="Pfam" id="PF00076">
    <property type="entry name" value="RRM_1"/>
    <property type="match status" value="1"/>
</dbReference>
<dbReference type="Gene3D" id="3.30.70.330">
    <property type="match status" value="1"/>
</dbReference>
<dbReference type="InterPro" id="IPR012677">
    <property type="entry name" value="Nucleotide-bd_a/b_plait_sf"/>
</dbReference>
<dbReference type="OMA" id="YMGKPSH"/>
<accession>A0A1X7VLX6</accession>
<dbReference type="KEGG" id="aqu:100636358"/>
<evidence type="ECO:0000313" key="5">
    <source>
        <dbReference type="Proteomes" id="UP000007879"/>
    </source>
</evidence>
<evidence type="ECO:0000259" key="3">
    <source>
        <dbReference type="PROSITE" id="PS50102"/>
    </source>
</evidence>
<dbReference type="EnsemblMetazoa" id="Aqu2.1.41072_001">
    <property type="protein sequence ID" value="Aqu2.1.41072_001"/>
    <property type="gene ID" value="Aqu2.1.41072"/>
</dbReference>
<feature type="compositionally biased region" description="Basic residues" evidence="2">
    <location>
        <begin position="31"/>
        <end position="47"/>
    </location>
</feature>
<dbReference type="GO" id="GO:0003723">
    <property type="term" value="F:RNA binding"/>
    <property type="evidence" value="ECO:0007669"/>
    <property type="project" value="UniProtKB-UniRule"/>
</dbReference>
<dbReference type="InterPro" id="IPR035979">
    <property type="entry name" value="RBD_domain_sf"/>
</dbReference>
<dbReference type="PANTHER" id="PTHR48034">
    <property type="entry name" value="TRANSFORMER-2 SEX-DETERMINING PROTEIN-RELATED"/>
    <property type="match status" value="1"/>
</dbReference>
<feature type="compositionally biased region" description="Basic residues" evidence="2">
    <location>
        <begin position="1"/>
        <end position="22"/>
    </location>
</feature>
<feature type="compositionally biased region" description="Basic and acidic residues" evidence="2">
    <location>
        <begin position="212"/>
        <end position="232"/>
    </location>
</feature>
<keyword evidence="5" id="KW-1185">Reference proteome</keyword>
<dbReference type="SMART" id="SM00360">
    <property type="entry name" value="RRM"/>
    <property type="match status" value="1"/>
</dbReference>
<evidence type="ECO:0000256" key="2">
    <source>
        <dbReference type="SAM" id="MobiDB-lite"/>
    </source>
</evidence>
<dbReference type="AlphaFoldDB" id="A0A1X7VLX6"/>
<dbReference type="STRING" id="400682.A0A1X7VLX6"/>
<dbReference type="PROSITE" id="PS50102">
    <property type="entry name" value="RRM"/>
    <property type="match status" value="1"/>
</dbReference>
<dbReference type="InterPro" id="IPR000504">
    <property type="entry name" value="RRM_dom"/>
</dbReference>
<dbReference type="InParanoid" id="A0A1X7VLX6"/>
<proteinExistence type="predicted"/>
<dbReference type="SUPFAM" id="SSF54928">
    <property type="entry name" value="RNA-binding domain, RBD"/>
    <property type="match status" value="1"/>
</dbReference>
<dbReference type="OrthoDB" id="439808at2759"/>
<sequence>MSSRSPRRRNRSRSFSKSRSRSYSRSWSRSPGRRKRSYSRSYSRSRSRSRDRYRSRSRSPYRRRSYSPYGRRRRSYTPPPHRRHYRGRSGSNSPMSSRRRHVGNRFNPERNNVIGVFGLSLYTNDKDLRDIFEKYGKINEVQVVYDHQTNRSRGFAFVYYNDVEDAVEAKESCNGIEIDGRKIRVDYSITKRPHTPTPGVYMGKPTHKSSRRSSERDRYDDYDDYDNKRGRY</sequence>
<keyword evidence="1" id="KW-0694">RNA-binding</keyword>
<dbReference type="Proteomes" id="UP000007879">
    <property type="component" value="Unassembled WGS sequence"/>
</dbReference>
<evidence type="ECO:0000313" key="4">
    <source>
        <dbReference type="EnsemblMetazoa" id="Aqu2.1.41072_001"/>
    </source>
</evidence>
<dbReference type="EnsemblMetazoa" id="XM_020008556.1">
    <property type="protein sequence ID" value="XP_019864115.1"/>
    <property type="gene ID" value="LOC100636358"/>
</dbReference>
<feature type="domain" description="RRM" evidence="3">
    <location>
        <begin position="112"/>
        <end position="190"/>
    </location>
</feature>
<evidence type="ECO:0000256" key="1">
    <source>
        <dbReference type="PROSITE-ProRule" id="PRU00176"/>
    </source>
</evidence>